<keyword evidence="1" id="KW-0677">Repeat</keyword>
<evidence type="ECO:0000313" key="5">
    <source>
        <dbReference type="Proteomes" id="UP001172684"/>
    </source>
</evidence>
<dbReference type="SMART" id="SM00248">
    <property type="entry name" value="ANK"/>
    <property type="match status" value="5"/>
</dbReference>
<evidence type="ECO:0000256" key="1">
    <source>
        <dbReference type="ARBA" id="ARBA00022737"/>
    </source>
</evidence>
<dbReference type="SUPFAM" id="SSF48403">
    <property type="entry name" value="Ankyrin repeat"/>
    <property type="match status" value="1"/>
</dbReference>
<evidence type="ECO:0000256" key="2">
    <source>
        <dbReference type="ARBA" id="ARBA00023043"/>
    </source>
</evidence>
<name>A0ABQ9NQW0_9PEZI</name>
<dbReference type="InterPro" id="IPR002110">
    <property type="entry name" value="Ankyrin_rpt"/>
</dbReference>
<protein>
    <recommendedName>
        <fullName evidence="6">Ankyrin</fullName>
    </recommendedName>
</protein>
<evidence type="ECO:0000256" key="3">
    <source>
        <dbReference type="PROSITE-ProRule" id="PRU00023"/>
    </source>
</evidence>
<dbReference type="EMBL" id="JAPDRL010000035">
    <property type="protein sequence ID" value="KAJ9664805.1"/>
    <property type="molecule type" value="Genomic_DNA"/>
</dbReference>
<keyword evidence="5" id="KW-1185">Reference proteome</keyword>
<keyword evidence="2 3" id="KW-0040">ANK repeat</keyword>
<evidence type="ECO:0000313" key="4">
    <source>
        <dbReference type="EMBL" id="KAJ9664805.1"/>
    </source>
</evidence>
<dbReference type="Proteomes" id="UP001172684">
    <property type="component" value="Unassembled WGS sequence"/>
</dbReference>
<reference evidence="4" key="1">
    <citation type="submission" date="2022-10" db="EMBL/GenBank/DDBJ databases">
        <title>Culturing micro-colonial fungi from biological soil crusts in the Mojave desert and describing Neophaeococcomyces mojavensis, and introducing the new genera and species Taxawa tesnikishii.</title>
        <authorList>
            <person name="Kurbessoian T."/>
            <person name="Stajich J.E."/>
        </authorList>
    </citation>
    <scope>NUCLEOTIDE SEQUENCE</scope>
    <source>
        <strain evidence="4">TK_1</strain>
    </source>
</reference>
<dbReference type="Pfam" id="PF12796">
    <property type="entry name" value="Ank_2"/>
    <property type="match status" value="2"/>
</dbReference>
<dbReference type="Gene3D" id="1.25.40.20">
    <property type="entry name" value="Ankyrin repeat-containing domain"/>
    <property type="match status" value="2"/>
</dbReference>
<organism evidence="4 5">
    <name type="scientific">Coniosporium apollinis</name>
    <dbReference type="NCBI Taxonomy" id="61459"/>
    <lineage>
        <taxon>Eukaryota</taxon>
        <taxon>Fungi</taxon>
        <taxon>Dikarya</taxon>
        <taxon>Ascomycota</taxon>
        <taxon>Pezizomycotina</taxon>
        <taxon>Dothideomycetes</taxon>
        <taxon>Dothideomycetes incertae sedis</taxon>
        <taxon>Coniosporium</taxon>
    </lineage>
</organism>
<dbReference type="PANTHER" id="PTHR24126">
    <property type="entry name" value="ANKYRIN REPEAT, PH AND SEC7 DOMAIN CONTAINING PROTEIN SECG-RELATED"/>
    <property type="match status" value="1"/>
</dbReference>
<accession>A0ABQ9NQW0</accession>
<sequence>MPSSEHLTDQLSTAVKAGDLYLVNSLYTQLASPRSSLDEIAQQAAQHAQPLILEWCFQHGLTLPASSMNNSFYHAAIGCRSPAIFSILLHHGFDLNAHWSEYHGDALVVACMDGDVPFVRFLLENGQDPNAGRGCGEYEALIWAIVGDSLDQATKMEIVGLMLEHGARLEGTGAAIAAAETGNLQVLEMLLERGGPELLEEKVIWWGVSGRESINSEGTPLYRAIRAGQKEAVEFLLARGADGRSTDRIGRSCLDVARAGGYDDIVKLLEERGIGEREC</sequence>
<gene>
    <name evidence="4" type="ORF">H2201_005026</name>
</gene>
<dbReference type="PROSITE" id="PS50297">
    <property type="entry name" value="ANK_REP_REGION"/>
    <property type="match status" value="1"/>
</dbReference>
<evidence type="ECO:0008006" key="6">
    <source>
        <dbReference type="Google" id="ProtNLM"/>
    </source>
</evidence>
<dbReference type="InterPro" id="IPR036770">
    <property type="entry name" value="Ankyrin_rpt-contain_sf"/>
</dbReference>
<proteinExistence type="predicted"/>
<feature type="repeat" description="ANK" evidence="3">
    <location>
        <begin position="216"/>
        <end position="248"/>
    </location>
</feature>
<dbReference type="PROSITE" id="PS50088">
    <property type="entry name" value="ANK_REPEAT"/>
    <property type="match status" value="1"/>
</dbReference>
<comment type="caution">
    <text evidence="4">The sequence shown here is derived from an EMBL/GenBank/DDBJ whole genome shotgun (WGS) entry which is preliminary data.</text>
</comment>